<evidence type="ECO:0000256" key="7">
    <source>
        <dbReference type="SAM" id="Phobius"/>
    </source>
</evidence>
<evidence type="ECO:0000259" key="8">
    <source>
        <dbReference type="Pfam" id="PF01545"/>
    </source>
</evidence>
<dbReference type="Gene3D" id="3.30.70.1350">
    <property type="entry name" value="Cation efflux protein, cytoplasmic domain"/>
    <property type="match status" value="1"/>
</dbReference>
<evidence type="ECO:0000256" key="3">
    <source>
        <dbReference type="ARBA" id="ARBA00022448"/>
    </source>
</evidence>
<feature type="domain" description="Cation efflux protein transmembrane" evidence="8">
    <location>
        <begin position="30"/>
        <end position="221"/>
    </location>
</feature>
<dbReference type="RefSeq" id="WP_118097732.1">
    <property type="nucleotide sequence ID" value="NZ_CAUFGO010000036.1"/>
</dbReference>
<dbReference type="InterPro" id="IPR050291">
    <property type="entry name" value="CDF_Transporter"/>
</dbReference>
<dbReference type="InterPro" id="IPR027469">
    <property type="entry name" value="Cation_efflux_TMD_sf"/>
</dbReference>
<dbReference type="GO" id="GO:0016020">
    <property type="term" value="C:membrane"/>
    <property type="evidence" value="ECO:0007669"/>
    <property type="project" value="UniProtKB-SubCell"/>
</dbReference>
<dbReference type="Proteomes" id="UP000266172">
    <property type="component" value="Unassembled WGS sequence"/>
</dbReference>
<dbReference type="PANTHER" id="PTHR43840">
    <property type="entry name" value="MITOCHONDRIAL METAL TRANSPORTER 1-RELATED"/>
    <property type="match status" value="1"/>
</dbReference>
<dbReference type="EMBL" id="QRVL01000010">
    <property type="protein sequence ID" value="RGS38836.1"/>
    <property type="molecule type" value="Genomic_DNA"/>
</dbReference>
<keyword evidence="4 7" id="KW-0812">Transmembrane</keyword>
<reference evidence="10 11" key="1">
    <citation type="submission" date="2018-08" db="EMBL/GenBank/DDBJ databases">
        <title>A genome reference for cultivated species of the human gut microbiota.</title>
        <authorList>
            <person name="Zou Y."/>
            <person name="Xue W."/>
            <person name="Luo G."/>
        </authorList>
    </citation>
    <scope>NUCLEOTIDE SEQUENCE [LARGE SCALE GENOMIC DNA]</scope>
    <source>
        <strain evidence="10 11">AF22-12AC</strain>
    </source>
</reference>
<proteinExistence type="inferred from homology"/>
<dbReference type="AlphaFoldDB" id="A0A395V576"/>
<protein>
    <submittedName>
        <fullName evidence="10">Cation transporter</fullName>
    </submittedName>
</protein>
<name>A0A395V576_9FIRM</name>
<dbReference type="PANTHER" id="PTHR43840:SF15">
    <property type="entry name" value="MITOCHONDRIAL METAL TRANSPORTER 1-RELATED"/>
    <property type="match status" value="1"/>
</dbReference>
<evidence type="ECO:0000256" key="1">
    <source>
        <dbReference type="ARBA" id="ARBA00004141"/>
    </source>
</evidence>
<evidence type="ECO:0000259" key="9">
    <source>
        <dbReference type="Pfam" id="PF16916"/>
    </source>
</evidence>
<sequence length="388" mass="42102">MVTLLAKIFIQEKNDQAKIREEYGVLCGVVGILFNVLLFAGKFLAGTISHSIAITADAVNNLSDAGSSIVTLAGFKLAGTKPDTEHPFGHGRIEYISGLVVAAAILLMAYELIRDSVGKIVHPEETEFSGLIVVILVLSILVKLYMYFYNHRIGKKLDSAAMQATAIDSLSDTCATTAVLAATLIGHFTGLHIDGWCGVLVGVFILYAGISAAKETLNPLLGQPPAEEFVMQIDRIVMSHPEICGIHDLIVHDYGPGRKMVTLHAEVPADGDILEVHDVIDNVENELREKLGCEATIHMDPIVTSDEHVSELKAAVVSITKGIDDVITIHDFRVVSGPTHSNLIFDVLVPFQFKMSDEELVAAICGRVTECLGDNYYPKIKVDHAYVK</sequence>
<dbReference type="SUPFAM" id="SSF160240">
    <property type="entry name" value="Cation efflux protein cytoplasmic domain-like"/>
    <property type="match status" value="1"/>
</dbReference>
<evidence type="ECO:0000313" key="11">
    <source>
        <dbReference type="Proteomes" id="UP000266172"/>
    </source>
</evidence>
<evidence type="ECO:0000313" key="10">
    <source>
        <dbReference type="EMBL" id="RGS38836.1"/>
    </source>
</evidence>
<feature type="transmembrane region" description="Helical" evidence="7">
    <location>
        <begin position="128"/>
        <end position="148"/>
    </location>
</feature>
<evidence type="ECO:0000256" key="5">
    <source>
        <dbReference type="ARBA" id="ARBA00022989"/>
    </source>
</evidence>
<accession>A0A395V576</accession>
<dbReference type="InterPro" id="IPR027470">
    <property type="entry name" value="Cation_efflux_CTD"/>
</dbReference>
<evidence type="ECO:0000256" key="4">
    <source>
        <dbReference type="ARBA" id="ARBA00022692"/>
    </source>
</evidence>
<gene>
    <name evidence="10" type="ORF">DWX93_11455</name>
</gene>
<feature type="transmembrane region" description="Helical" evidence="7">
    <location>
        <begin position="95"/>
        <end position="113"/>
    </location>
</feature>
<dbReference type="GO" id="GO:0008324">
    <property type="term" value="F:monoatomic cation transmembrane transporter activity"/>
    <property type="evidence" value="ECO:0007669"/>
    <property type="project" value="InterPro"/>
</dbReference>
<dbReference type="InterPro" id="IPR002524">
    <property type="entry name" value="Cation_efflux"/>
</dbReference>
<feature type="domain" description="Cation efflux protein cytoplasmic" evidence="9">
    <location>
        <begin position="225"/>
        <end position="301"/>
    </location>
</feature>
<feature type="transmembrane region" description="Helical" evidence="7">
    <location>
        <begin position="23"/>
        <end position="45"/>
    </location>
</feature>
<dbReference type="NCBIfam" id="TIGR01297">
    <property type="entry name" value="CDF"/>
    <property type="match status" value="1"/>
</dbReference>
<comment type="caution">
    <text evidence="10">The sequence shown here is derived from an EMBL/GenBank/DDBJ whole genome shotgun (WGS) entry which is preliminary data.</text>
</comment>
<dbReference type="Gene3D" id="1.20.1510.10">
    <property type="entry name" value="Cation efflux protein transmembrane domain"/>
    <property type="match status" value="1"/>
</dbReference>
<dbReference type="InterPro" id="IPR036837">
    <property type="entry name" value="Cation_efflux_CTD_sf"/>
</dbReference>
<comment type="similarity">
    <text evidence="2">Belongs to the cation diffusion facilitator (CDF) transporter (TC 2.A.4) family.</text>
</comment>
<dbReference type="FunFam" id="1.20.1510.10:FF:000006">
    <property type="entry name" value="Divalent cation efflux transporter"/>
    <property type="match status" value="1"/>
</dbReference>
<comment type="subcellular location">
    <subcellularLocation>
        <location evidence="1">Membrane</location>
        <topology evidence="1">Multi-pass membrane protein</topology>
    </subcellularLocation>
</comment>
<dbReference type="InterPro" id="IPR058533">
    <property type="entry name" value="Cation_efflux_TM"/>
</dbReference>
<keyword evidence="5 7" id="KW-1133">Transmembrane helix</keyword>
<evidence type="ECO:0000256" key="2">
    <source>
        <dbReference type="ARBA" id="ARBA00008114"/>
    </source>
</evidence>
<dbReference type="Pfam" id="PF01545">
    <property type="entry name" value="Cation_efflux"/>
    <property type="match status" value="1"/>
</dbReference>
<keyword evidence="6 7" id="KW-0472">Membrane</keyword>
<dbReference type="SUPFAM" id="SSF161111">
    <property type="entry name" value="Cation efflux protein transmembrane domain-like"/>
    <property type="match status" value="1"/>
</dbReference>
<organism evidence="10 11">
    <name type="scientific">Roseburia hominis</name>
    <dbReference type="NCBI Taxonomy" id="301301"/>
    <lineage>
        <taxon>Bacteria</taxon>
        <taxon>Bacillati</taxon>
        <taxon>Bacillota</taxon>
        <taxon>Clostridia</taxon>
        <taxon>Lachnospirales</taxon>
        <taxon>Lachnospiraceae</taxon>
        <taxon>Roseburia</taxon>
    </lineage>
</organism>
<dbReference type="Pfam" id="PF16916">
    <property type="entry name" value="ZT_dimer"/>
    <property type="match status" value="1"/>
</dbReference>
<evidence type="ECO:0000256" key="6">
    <source>
        <dbReference type="ARBA" id="ARBA00023136"/>
    </source>
</evidence>
<keyword evidence="3" id="KW-0813">Transport</keyword>